<dbReference type="InterPro" id="IPR029510">
    <property type="entry name" value="Ald_DH_CS_GLU"/>
</dbReference>
<dbReference type="Pfam" id="PF00171">
    <property type="entry name" value="Aldedh"/>
    <property type="match status" value="1"/>
</dbReference>
<evidence type="ECO:0000259" key="6">
    <source>
        <dbReference type="Pfam" id="PF00171"/>
    </source>
</evidence>
<dbReference type="PROSITE" id="PS00687">
    <property type="entry name" value="ALDEHYDE_DEHYDR_GLU"/>
    <property type="match status" value="1"/>
</dbReference>
<evidence type="ECO:0000256" key="3">
    <source>
        <dbReference type="PIRNR" id="PIRNR036492"/>
    </source>
</evidence>
<dbReference type="Gene3D" id="3.40.605.10">
    <property type="entry name" value="Aldehyde Dehydrogenase, Chain A, domain 1"/>
    <property type="match status" value="1"/>
</dbReference>
<evidence type="ECO:0000313" key="7">
    <source>
        <dbReference type="EMBL" id="KAL0572875.1"/>
    </source>
</evidence>
<proteinExistence type="inferred from homology"/>
<evidence type="ECO:0000256" key="2">
    <source>
        <dbReference type="ARBA" id="ARBA00023002"/>
    </source>
</evidence>
<dbReference type="PIRSF" id="PIRSF036492">
    <property type="entry name" value="ALDH"/>
    <property type="match status" value="1"/>
</dbReference>
<accession>A0ABR3FC28</accession>
<evidence type="ECO:0000256" key="1">
    <source>
        <dbReference type="ARBA" id="ARBA00009986"/>
    </source>
</evidence>
<feature type="active site" evidence="4">
    <location>
        <position position="219"/>
    </location>
</feature>
<dbReference type="PANTHER" id="PTHR43570:SF16">
    <property type="entry name" value="ALDEHYDE DEHYDROGENASE TYPE III, ISOFORM Q"/>
    <property type="match status" value="1"/>
</dbReference>
<gene>
    <name evidence="7" type="primary">HFD1_1</name>
    <name evidence="7" type="ORF">V5O48_009087</name>
</gene>
<dbReference type="InterPro" id="IPR016161">
    <property type="entry name" value="Ald_DH/histidinol_DH"/>
</dbReference>
<dbReference type="EMBL" id="JBAHYK010000570">
    <property type="protein sequence ID" value="KAL0572875.1"/>
    <property type="molecule type" value="Genomic_DNA"/>
</dbReference>
<organism evidence="7 8">
    <name type="scientific">Marasmius crinis-equi</name>
    <dbReference type="NCBI Taxonomy" id="585013"/>
    <lineage>
        <taxon>Eukaryota</taxon>
        <taxon>Fungi</taxon>
        <taxon>Dikarya</taxon>
        <taxon>Basidiomycota</taxon>
        <taxon>Agaricomycotina</taxon>
        <taxon>Agaricomycetes</taxon>
        <taxon>Agaricomycetidae</taxon>
        <taxon>Agaricales</taxon>
        <taxon>Marasmiineae</taxon>
        <taxon>Marasmiaceae</taxon>
        <taxon>Marasmius</taxon>
    </lineage>
</organism>
<name>A0ABR3FC28_9AGAR</name>
<dbReference type="InterPro" id="IPR012394">
    <property type="entry name" value="Aldehyde_DH_NAD(P)"/>
</dbReference>
<dbReference type="PANTHER" id="PTHR43570">
    <property type="entry name" value="ALDEHYDE DEHYDROGENASE"/>
    <property type="match status" value="1"/>
</dbReference>
<keyword evidence="8" id="KW-1185">Reference proteome</keyword>
<comment type="similarity">
    <text evidence="1 3 5">Belongs to the aldehyde dehydrogenase family.</text>
</comment>
<sequence>MALEYTPIDDIPKVHQELNKAFLKRVSLPIAWRQHQLLQIARMLQENHQAFADALHKDLGRPAHEAYTMEITAMIERAITSAKALPEWAAAENKEDVVPEWQKSWKPTVYRTPKGVVLVIAPWNYPLILSVQPLMGAIAAGCPAVLKPSEVSANVAAVLAEYLPKYLDNSAYKVVNGSVKETTKLLELKWDHIFYTGNGTVARIISAAAAKHLTPMTLELGGKSPVIIDPEVDLEVAAKRVLYGKLSNAGQLCVTPDYIYIPTGKHPDAVTKFVEAFKKAVKECWPEGSLGSSDFSHIINQNHFKRVSSIIERTKGKVVVGGGKNEETLKMEITMVVGVEKDDSVLEGENFGPLIPIVEVKTIEEAIQMISERDHPLVLYAFTNSEQTKQYIRDNTMSGAIVYNDTVIQLAVNELPFGGVGESGYGRQVLRYTYEAFSYLRTSVDIPYEAESMLAGRYPPYTKEKWDAMVAPVLNMPIPASTAQGGLSS</sequence>
<dbReference type="SUPFAM" id="SSF53720">
    <property type="entry name" value="ALDH-like"/>
    <property type="match status" value="1"/>
</dbReference>
<evidence type="ECO:0000256" key="5">
    <source>
        <dbReference type="RuleBase" id="RU003345"/>
    </source>
</evidence>
<dbReference type="InterPro" id="IPR016162">
    <property type="entry name" value="Ald_DH_N"/>
</dbReference>
<dbReference type="InterPro" id="IPR016163">
    <property type="entry name" value="Ald_DH_C"/>
</dbReference>
<dbReference type="InterPro" id="IPR015590">
    <property type="entry name" value="Aldehyde_DH_dom"/>
</dbReference>
<dbReference type="Gene3D" id="3.40.309.10">
    <property type="entry name" value="Aldehyde Dehydrogenase, Chain A, domain 2"/>
    <property type="match status" value="1"/>
</dbReference>
<keyword evidence="2 3" id="KW-0560">Oxidoreductase</keyword>
<dbReference type="Proteomes" id="UP001465976">
    <property type="component" value="Unassembled WGS sequence"/>
</dbReference>
<protein>
    <recommendedName>
        <fullName evidence="3">Aldehyde dehydrogenase</fullName>
    </recommendedName>
</protein>
<evidence type="ECO:0000256" key="4">
    <source>
        <dbReference type="PROSITE-ProRule" id="PRU10007"/>
    </source>
</evidence>
<comment type="caution">
    <text evidence="7">The sequence shown here is derived from an EMBL/GenBank/DDBJ whole genome shotgun (WGS) entry which is preliminary data.</text>
</comment>
<feature type="domain" description="Aldehyde dehydrogenase" evidence="6">
    <location>
        <begin position="11"/>
        <end position="442"/>
    </location>
</feature>
<reference evidence="7 8" key="1">
    <citation type="submission" date="2024-02" db="EMBL/GenBank/DDBJ databases">
        <title>A draft genome for the cacao thread blight pathogen Marasmius crinis-equi.</title>
        <authorList>
            <person name="Cohen S.P."/>
            <person name="Baruah I.K."/>
            <person name="Amoako-Attah I."/>
            <person name="Bukari Y."/>
            <person name="Meinhardt L.W."/>
            <person name="Bailey B.A."/>
        </authorList>
    </citation>
    <scope>NUCLEOTIDE SEQUENCE [LARGE SCALE GENOMIC DNA]</scope>
    <source>
        <strain evidence="7 8">GH-76</strain>
    </source>
</reference>
<evidence type="ECO:0000313" key="8">
    <source>
        <dbReference type="Proteomes" id="UP001465976"/>
    </source>
</evidence>